<proteinExistence type="predicted"/>
<organism evidence="1 2">
    <name type="scientific">Streptococcus oralis</name>
    <dbReference type="NCBI Taxonomy" id="1303"/>
    <lineage>
        <taxon>Bacteria</taxon>
        <taxon>Bacillati</taxon>
        <taxon>Bacillota</taxon>
        <taxon>Bacilli</taxon>
        <taxon>Lactobacillales</taxon>
        <taxon>Streptococcaceae</taxon>
        <taxon>Streptococcus</taxon>
    </lineage>
</organism>
<evidence type="ECO:0000313" key="1">
    <source>
        <dbReference type="EMBL" id="KXU00458.1"/>
    </source>
</evidence>
<sequence>MAFPNLTHNTSKIPSFIPNTINFTNESNIINFSALTI</sequence>
<reference evidence="1 2" key="1">
    <citation type="submission" date="2016-01" db="EMBL/GenBank/DDBJ databases">
        <title>Highly variable Streptococcus oralis are common among viridans streptococci isolated from primates.</title>
        <authorList>
            <person name="Denapaite D."/>
            <person name="Rieger M."/>
            <person name="Koendgen S."/>
            <person name="Brueckner R."/>
            <person name="Ochigava I."/>
            <person name="Kappeler P."/>
            <person name="Maetz-Rensing K."/>
            <person name="Leendertz F."/>
            <person name="Hakenbeck R."/>
        </authorList>
    </citation>
    <scope>NUCLEOTIDE SEQUENCE [LARGE SCALE GENOMIC DNA]</scope>
    <source>
        <strain evidence="1 2">DD30</strain>
    </source>
</reference>
<dbReference type="Proteomes" id="UP000070220">
    <property type="component" value="Unassembled WGS sequence"/>
</dbReference>
<dbReference type="EMBL" id="LQRP01000005">
    <property type="protein sequence ID" value="KXU00458.1"/>
    <property type="molecule type" value="Genomic_DNA"/>
</dbReference>
<protein>
    <submittedName>
        <fullName evidence="1">Uncharacterized protein</fullName>
    </submittedName>
</protein>
<comment type="caution">
    <text evidence="1">The sequence shown here is derived from an EMBL/GenBank/DDBJ whole genome shotgun (WGS) entry which is preliminary data.</text>
</comment>
<dbReference type="AlphaFoldDB" id="A0A139QD46"/>
<name>A0A139QD46_STROR</name>
<evidence type="ECO:0000313" key="2">
    <source>
        <dbReference type="Proteomes" id="UP000070220"/>
    </source>
</evidence>
<gene>
    <name evidence="1" type="ORF">SORDD30_00289</name>
</gene>
<accession>A0A139QD46</accession>